<evidence type="ECO:0000313" key="3">
    <source>
        <dbReference type="Proteomes" id="UP000296049"/>
    </source>
</evidence>
<feature type="compositionally biased region" description="Low complexity" evidence="1">
    <location>
        <begin position="1"/>
        <end position="17"/>
    </location>
</feature>
<dbReference type="Proteomes" id="UP000296049">
    <property type="component" value="Unassembled WGS sequence"/>
</dbReference>
<name>R0LL02_ANAPL</name>
<keyword evidence="3" id="KW-1185">Reference proteome</keyword>
<feature type="region of interest" description="Disordered" evidence="1">
    <location>
        <begin position="1"/>
        <end position="36"/>
    </location>
</feature>
<accession>R0LL02</accession>
<dbReference type="AlphaFoldDB" id="R0LL02"/>
<reference evidence="3" key="1">
    <citation type="journal article" date="2013" name="Nat. Genet.">
        <title>The duck genome and transcriptome provide insight into an avian influenza virus reservoir species.</title>
        <authorList>
            <person name="Huang Y."/>
            <person name="Li Y."/>
            <person name="Burt D.W."/>
            <person name="Chen H."/>
            <person name="Zhang Y."/>
            <person name="Qian W."/>
            <person name="Kim H."/>
            <person name="Gan S."/>
            <person name="Zhao Y."/>
            <person name="Li J."/>
            <person name="Yi K."/>
            <person name="Feng H."/>
            <person name="Zhu P."/>
            <person name="Li B."/>
            <person name="Liu Q."/>
            <person name="Fairley S."/>
            <person name="Magor K.E."/>
            <person name="Du Z."/>
            <person name="Hu X."/>
            <person name="Goodman L."/>
            <person name="Tafer H."/>
            <person name="Vignal A."/>
            <person name="Lee T."/>
            <person name="Kim K.W."/>
            <person name="Sheng Z."/>
            <person name="An Y."/>
            <person name="Searle S."/>
            <person name="Herrero J."/>
            <person name="Groenen M.A."/>
            <person name="Crooijmans R.P."/>
            <person name="Faraut T."/>
            <person name="Cai Q."/>
            <person name="Webster R.G."/>
            <person name="Aldridge J.R."/>
            <person name="Warren W.C."/>
            <person name="Bartschat S."/>
            <person name="Kehr S."/>
            <person name="Marz M."/>
            <person name="Stadler P.F."/>
            <person name="Smith J."/>
            <person name="Kraus R.H."/>
            <person name="Zhao Y."/>
            <person name="Ren L."/>
            <person name="Fei J."/>
            <person name="Morisson M."/>
            <person name="Kaiser P."/>
            <person name="Griffin D.K."/>
            <person name="Rao M."/>
            <person name="Pitel F."/>
            <person name="Wang J."/>
            <person name="Li N."/>
        </authorList>
    </citation>
    <scope>NUCLEOTIDE SEQUENCE [LARGE SCALE GENOMIC DNA]</scope>
</reference>
<gene>
    <name evidence="2" type="ORF">Anapl_14164</name>
</gene>
<evidence type="ECO:0000313" key="2">
    <source>
        <dbReference type="EMBL" id="EOB01128.1"/>
    </source>
</evidence>
<proteinExistence type="predicted"/>
<organism evidence="2 3">
    <name type="scientific">Anas platyrhynchos</name>
    <name type="common">Mallard</name>
    <name type="synonym">Anas boschas</name>
    <dbReference type="NCBI Taxonomy" id="8839"/>
    <lineage>
        <taxon>Eukaryota</taxon>
        <taxon>Metazoa</taxon>
        <taxon>Chordata</taxon>
        <taxon>Craniata</taxon>
        <taxon>Vertebrata</taxon>
        <taxon>Euteleostomi</taxon>
        <taxon>Archelosauria</taxon>
        <taxon>Archosauria</taxon>
        <taxon>Dinosauria</taxon>
        <taxon>Saurischia</taxon>
        <taxon>Theropoda</taxon>
        <taxon>Coelurosauria</taxon>
        <taxon>Aves</taxon>
        <taxon>Neognathae</taxon>
        <taxon>Galloanserae</taxon>
        <taxon>Anseriformes</taxon>
        <taxon>Anatidae</taxon>
        <taxon>Anatinae</taxon>
        <taxon>Anas</taxon>
    </lineage>
</organism>
<evidence type="ECO:0000256" key="1">
    <source>
        <dbReference type="SAM" id="MobiDB-lite"/>
    </source>
</evidence>
<protein>
    <submittedName>
        <fullName evidence="2">Uncharacterized protein</fullName>
    </submittedName>
</protein>
<dbReference type="EMBL" id="KB743121">
    <property type="protein sequence ID" value="EOB01128.1"/>
    <property type="molecule type" value="Genomic_DNA"/>
</dbReference>
<sequence>MKSKGFFSFEEVSGSSSNRYPHGKHPYITNSEAAEGQSRVTSPLQVVKSRLPVELLVEQRQNCFTEILAKGAPVVVTCCPLKVLLRFLSFISGNRSGEKRFSLFGRSIVHSIKSII</sequence>